<accession>A0A1C0AGU7</accession>
<name>A0A1C0AGU7_9ACTN</name>
<gene>
    <name evidence="3" type="ORF">BCR15_10535</name>
</gene>
<dbReference type="Gene3D" id="1.20.58.1000">
    <property type="entry name" value="Metal-sensitive repressor, helix protomer"/>
    <property type="match status" value="1"/>
</dbReference>
<dbReference type="RefSeq" id="WP_068752819.1">
    <property type="nucleotide sequence ID" value="NZ_MBQD01000027.1"/>
</dbReference>
<evidence type="ECO:0000313" key="3">
    <source>
        <dbReference type="EMBL" id="OCL30894.1"/>
    </source>
</evidence>
<dbReference type="Proteomes" id="UP000093501">
    <property type="component" value="Unassembled WGS sequence"/>
</dbReference>
<evidence type="ECO:0000313" key="4">
    <source>
        <dbReference type="Proteomes" id="UP000093501"/>
    </source>
</evidence>
<dbReference type="GO" id="GO:0003677">
    <property type="term" value="F:DNA binding"/>
    <property type="evidence" value="ECO:0007669"/>
    <property type="project" value="InterPro"/>
</dbReference>
<evidence type="ECO:0000256" key="2">
    <source>
        <dbReference type="ARBA" id="ARBA00023008"/>
    </source>
</evidence>
<dbReference type="GO" id="GO:0045892">
    <property type="term" value="P:negative regulation of DNA-templated transcription"/>
    <property type="evidence" value="ECO:0007669"/>
    <property type="project" value="UniProtKB-ARBA"/>
</dbReference>
<reference evidence="4" key="1">
    <citation type="submission" date="2016-07" db="EMBL/GenBank/DDBJ databases">
        <authorList>
            <person name="Florea S."/>
            <person name="Webb J.S."/>
            <person name="Jaromczyk J."/>
            <person name="Schardl C.L."/>
        </authorList>
    </citation>
    <scope>NUCLEOTIDE SEQUENCE [LARGE SCALE GENOMIC DNA]</scope>
    <source>
        <strain evidence="4">IPBSL-7</strain>
    </source>
</reference>
<dbReference type="PANTHER" id="PTHR33677">
    <property type="entry name" value="TRANSCRIPTIONAL REPRESSOR FRMR-RELATED"/>
    <property type="match status" value="1"/>
</dbReference>
<dbReference type="AlphaFoldDB" id="A0A1C0AGU7"/>
<dbReference type="Pfam" id="PF02583">
    <property type="entry name" value="Trns_repr_metal"/>
    <property type="match status" value="1"/>
</dbReference>
<comment type="caution">
    <text evidence="3">The sequence shown here is derived from an EMBL/GenBank/DDBJ whole genome shotgun (WGS) entry which is preliminary data.</text>
</comment>
<keyword evidence="2" id="KW-0186">Copper</keyword>
<dbReference type="InterPro" id="IPR038390">
    <property type="entry name" value="Metal_Tscrpt_repr_sf"/>
</dbReference>
<evidence type="ECO:0000256" key="1">
    <source>
        <dbReference type="ARBA" id="ARBA00005428"/>
    </source>
</evidence>
<dbReference type="GO" id="GO:0046872">
    <property type="term" value="F:metal ion binding"/>
    <property type="evidence" value="ECO:0007669"/>
    <property type="project" value="InterPro"/>
</dbReference>
<dbReference type="EMBL" id="MBQD01000027">
    <property type="protein sequence ID" value="OCL30894.1"/>
    <property type="molecule type" value="Genomic_DNA"/>
</dbReference>
<sequence>MTSNPQRPELIGQLAVIEGHIRGIARMVYQDANCIEILTQTSAVTGSLRSVALDLVDNHLQHCLTQAIDSPDPAYRDAKVAEASTAIARLVRS</sequence>
<evidence type="ECO:0008006" key="5">
    <source>
        <dbReference type="Google" id="ProtNLM"/>
    </source>
</evidence>
<comment type="similarity">
    <text evidence="1">Belongs to the CsoR family.</text>
</comment>
<organism evidence="3 4">
    <name type="scientific">Tessaracoccus lapidicaptus</name>
    <dbReference type="NCBI Taxonomy" id="1427523"/>
    <lineage>
        <taxon>Bacteria</taxon>
        <taxon>Bacillati</taxon>
        <taxon>Actinomycetota</taxon>
        <taxon>Actinomycetes</taxon>
        <taxon>Propionibacteriales</taxon>
        <taxon>Propionibacteriaceae</taxon>
        <taxon>Tessaracoccus</taxon>
    </lineage>
</organism>
<dbReference type="PANTHER" id="PTHR33677:SF3">
    <property type="entry name" value="COPPER-SENSING TRANSCRIPTIONAL REPRESSOR RICR"/>
    <property type="match status" value="1"/>
</dbReference>
<dbReference type="CDD" id="cd10148">
    <property type="entry name" value="CsoR-like_DUF156"/>
    <property type="match status" value="1"/>
</dbReference>
<dbReference type="InterPro" id="IPR003735">
    <property type="entry name" value="Metal_Tscrpt_repr"/>
</dbReference>
<keyword evidence="4" id="KW-1185">Reference proteome</keyword>
<protein>
    <recommendedName>
        <fullName evidence="5">Transcriptional regulator</fullName>
    </recommendedName>
</protein>
<proteinExistence type="inferred from homology"/>